<keyword evidence="3" id="KW-1185">Reference proteome</keyword>
<gene>
    <name evidence="2" type="ORF">NBG4_400015</name>
</gene>
<proteinExistence type="predicted"/>
<evidence type="ECO:0000313" key="3">
    <source>
        <dbReference type="Proteomes" id="UP000245125"/>
    </source>
</evidence>
<feature type="compositionally biased region" description="Basic and acidic residues" evidence="1">
    <location>
        <begin position="16"/>
        <end position="35"/>
    </location>
</feature>
<reference evidence="3" key="1">
    <citation type="submission" date="2018-03" db="EMBL/GenBank/DDBJ databases">
        <authorList>
            <person name="Zecchin S."/>
        </authorList>
    </citation>
    <scope>NUCLEOTIDE SEQUENCE [LARGE SCALE GENOMIC DNA]</scope>
</reference>
<dbReference type="AlphaFoldDB" id="A0A2U3QI10"/>
<protein>
    <submittedName>
        <fullName evidence="2">Uncharacterized protein</fullName>
    </submittedName>
</protein>
<dbReference type="Proteomes" id="UP000245125">
    <property type="component" value="Unassembled WGS sequence"/>
</dbReference>
<sequence length="54" mass="6240">MTDIGPVVAQLPQKGQRLDSEKLKLISPRRDEGSLRGKRNMRKHTGPNMEYSRY</sequence>
<organism evidence="2 3">
    <name type="scientific">Candidatus Sulfobium mesophilum</name>
    <dbReference type="NCBI Taxonomy" id="2016548"/>
    <lineage>
        <taxon>Bacteria</taxon>
        <taxon>Pseudomonadati</taxon>
        <taxon>Nitrospirota</taxon>
        <taxon>Nitrospiria</taxon>
        <taxon>Nitrospirales</taxon>
        <taxon>Nitrospiraceae</taxon>
        <taxon>Candidatus Sulfobium</taxon>
    </lineage>
</organism>
<feature type="region of interest" description="Disordered" evidence="1">
    <location>
        <begin position="1"/>
        <end position="54"/>
    </location>
</feature>
<accession>A0A2U3QI10</accession>
<evidence type="ECO:0000256" key="1">
    <source>
        <dbReference type="SAM" id="MobiDB-lite"/>
    </source>
</evidence>
<name>A0A2U3QI10_9BACT</name>
<dbReference type="EMBL" id="OUUY01000087">
    <property type="protein sequence ID" value="SPQ01047.1"/>
    <property type="molecule type" value="Genomic_DNA"/>
</dbReference>
<evidence type="ECO:0000313" key="2">
    <source>
        <dbReference type="EMBL" id="SPQ01047.1"/>
    </source>
</evidence>
<feature type="compositionally biased region" description="Basic residues" evidence="1">
    <location>
        <begin position="36"/>
        <end position="45"/>
    </location>
</feature>